<accession>A0A2K9C274</accession>
<dbReference type="RefSeq" id="WP_027048071.1">
    <property type="nucleotide sequence ID" value="NZ_CP025257.1"/>
</dbReference>
<name>A0A2K9C274_9MOLU</name>
<dbReference type="OrthoDB" id="389120at2"/>
<reference evidence="1 2" key="1">
    <citation type="submission" date="2017-12" db="EMBL/GenBank/DDBJ databases">
        <title>Mesoplasma syrphidae YJS, Complete Genome.</title>
        <authorList>
            <person name="Knight T.F."/>
            <person name="Citino T."/>
            <person name="Rubinstein R."/>
            <person name="Neuschaefer Z."/>
        </authorList>
    </citation>
    <scope>NUCLEOTIDE SEQUENCE [LARGE SCALE GENOMIC DNA]</scope>
    <source>
        <strain evidence="1 2">YJS</strain>
    </source>
</reference>
<gene>
    <name evidence="1" type="ORF">CXP39_02075</name>
</gene>
<evidence type="ECO:0000313" key="1">
    <source>
        <dbReference type="EMBL" id="AUF83579.1"/>
    </source>
</evidence>
<dbReference type="EMBL" id="CP025257">
    <property type="protein sequence ID" value="AUF83579.1"/>
    <property type="molecule type" value="Genomic_DNA"/>
</dbReference>
<evidence type="ECO:0000313" key="2">
    <source>
        <dbReference type="Proteomes" id="UP000233419"/>
    </source>
</evidence>
<protein>
    <submittedName>
        <fullName evidence="1">Uncharacterized protein</fullName>
    </submittedName>
</protein>
<sequence length="236" mass="27810">MTYNILEKIDLEEIALKIFQSEIKILDELILKTNDSALDKVYQQLKNLYEVTSIEAIISNLAVIFNDLSSLKIYDLAIIFQQFIQRYLYFGETINNFKSYWEENKLNFNDIQICNVFWETFAPFFNGQINFYTQRYLNLINTSDTLTCSSELSSILNQFCNSIIQNQDITQKIHYTEEFCNYLSDFKNIIMKINIDQVTEAKEQFLNNTMEMKVATQSITIFIEKVVEKINNEQGE</sequence>
<dbReference type="Proteomes" id="UP000233419">
    <property type="component" value="Chromosome"/>
</dbReference>
<dbReference type="AlphaFoldDB" id="A0A2K9C274"/>
<keyword evidence="2" id="KW-1185">Reference proteome</keyword>
<dbReference type="KEGG" id="msyr:CXP39_02075"/>
<organism evidence="1 2">
    <name type="scientific">Mesoplasma syrphidae</name>
    <dbReference type="NCBI Taxonomy" id="225999"/>
    <lineage>
        <taxon>Bacteria</taxon>
        <taxon>Bacillati</taxon>
        <taxon>Mycoplasmatota</taxon>
        <taxon>Mollicutes</taxon>
        <taxon>Entomoplasmatales</taxon>
        <taxon>Entomoplasmataceae</taxon>
        <taxon>Mesoplasma</taxon>
    </lineage>
</organism>
<proteinExistence type="predicted"/>